<reference evidence="2" key="1">
    <citation type="submission" date="2024-07" db="EMBL/GenBank/DDBJ databases">
        <authorList>
            <person name="Kim Y.J."/>
            <person name="Jeong J.Y."/>
        </authorList>
    </citation>
    <scope>NUCLEOTIDE SEQUENCE</scope>
    <source>
        <strain evidence="2">GIHE-MW2</strain>
    </source>
</reference>
<protein>
    <submittedName>
        <fullName evidence="2">Uncharacterized protein</fullName>
    </submittedName>
</protein>
<dbReference type="AlphaFoldDB" id="A0AAU8JG97"/>
<dbReference type="RefSeq" id="WP_231636637.1">
    <property type="nucleotide sequence ID" value="NZ_CP159837.1"/>
</dbReference>
<feature type="transmembrane region" description="Helical" evidence="1">
    <location>
        <begin position="61"/>
        <end position="82"/>
    </location>
</feature>
<evidence type="ECO:0000313" key="2">
    <source>
        <dbReference type="EMBL" id="XCM37549.1"/>
    </source>
</evidence>
<organism evidence="2">
    <name type="scientific">Planktothricoides raciborskii GIHE-MW2</name>
    <dbReference type="NCBI Taxonomy" id="2792601"/>
    <lineage>
        <taxon>Bacteria</taxon>
        <taxon>Bacillati</taxon>
        <taxon>Cyanobacteriota</taxon>
        <taxon>Cyanophyceae</taxon>
        <taxon>Oscillatoriophycideae</taxon>
        <taxon>Oscillatoriales</taxon>
        <taxon>Oscillatoriaceae</taxon>
        <taxon>Planktothricoides</taxon>
    </lineage>
</organism>
<name>A0AAU8JG97_9CYAN</name>
<keyword evidence="1" id="KW-0812">Transmembrane</keyword>
<gene>
    <name evidence="2" type="ORF">ABWT76_000315</name>
</gene>
<proteinExistence type="predicted"/>
<keyword evidence="1" id="KW-0472">Membrane</keyword>
<keyword evidence="1" id="KW-1133">Transmembrane helix</keyword>
<sequence>MAKIQAIPGKPVIEIYRQGVYLMSENQENKTPEATNPENTNPVTSLSANLMGKLTEILKSWQFKVGIALSVLLAGFFIIFFWQHFVAVWGMKAWSARAGAEPIECMIKDTNNDQYVSCSAMLKDQVVPLECGSSIFNIGCRINYGSAASPNTRQIK</sequence>
<accession>A0AAU8JG97</accession>
<evidence type="ECO:0000256" key="1">
    <source>
        <dbReference type="SAM" id="Phobius"/>
    </source>
</evidence>
<dbReference type="EMBL" id="CP159837">
    <property type="protein sequence ID" value="XCM37549.1"/>
    <property type="molecule type" value="Genomic_DNA"/>
</dbReference>